<reference evidence="10" key="1">
    <citation type="submission" date="2020-10" db="EMBL/GenBank/DDBJ databases">
        <authorList>
            <person name="Roach M.J.R."/>
        </authorList>
    </citation>
    <scope>NUCLEOTIDE SEQUENCE</scope>
    <source>
        <strain evidence="10">CBS 1945</strain>
    </source>
</reference>
<dbReference type="Pfam" id="PF04072">
    <property type="entry name" value="LCM"/>
    <property type="match status" value="1"/>
</dbReference>
<dbReference type="InterPro" id="IPR007213">
    <property type="entry name" value="Ppm1/Ppm2/Tcmp"/>
</dbReference>
<evidence type="ECO:0000256" key="5">
    <source>
        <dbReference type="ARBA" id="ARBA00022603"/>
    </source>
</evidence>
<keyword evidence="11" id="KW-1185">Reference proteome</keyword>
<dbReference type="PANTHER" id="PTHR13600">
    <property type="entry name" value="LEUCINE CARBOXYL METHYLTRANSFERASE"/>
    <property type="match status" value="1"/>
</dbReference>
<keyword evidence="6 8" id="KW-0808">Transferase</keyword>
<keyword evidence="7 8" id="KW-0949">S-adenosyl-L-methionine</keyword>
<feature type="binding site" evidence="9">
    <location>
        <position position="65"/>
    </location>
    <ligand>
        <name>S-adenosyl-L-methionine</name>
        <dbReference type="ChEBI" id="CHEBI:59789"/>
    </ligand>
</feature>
<feature type="binding site" evidence="9">
    <location>
        <begin position="173"/>
        <end position="174"/>
    </location>
    <ligand>
        <name>S-adenosyl-L-methionine</name>
        <dbReference type="ChEBI" id="CHEBI:59789"/>
    </ligand>
</feature>
<evidence type="ECO:0000256" key="2">
    <source>
        <dbReference type="ARBA" id="ARBA00010703"/>
    </source>
</evidence>
<dbReference type="PIRSF" id="PIRSF016305">
    <property type="entry name" value="LCM_mtfrase"/>
    <property type="match status" value="1"/>
</dbReference>
<evidence type="ECO:0000256" key="8">
    <source>
        <dbReference type="PIRNR" id="PIRNR016305"/>
    </source>
</evidence>
<evidence type="ECO:0000256" key="6">
    <source>
        <dbReference type="ARBA" id="ARBA00022679"/>
    </source>
</evidence>
<comment type="function">
    <text evidence="8">Methylates the carboxyl group of the C-terminal leucine residue of protein phosphatase 2A catalytic subunits to form alpha-leucine ester residues.</text>
</comment>
<dbReference type="GeneID" id="62193804"/>
<dbReference type="InterPro" id="IPR016651">
    <property type="entry name" value="LCMT1"/>
</dbReference>
<comment type="similarity">
    <text evidence="2 8">Belongs to the methyltransferase superfamily. LCMT family.</text>
</comment>
<protein>
    <recommendedName>
        <fullName evidence="4 8">Leucine carboxyl methyltransferase 1</fullName>
        <ecNumber evidence="3 8">2.1.1.233</ecNumber>
    </recommendedName>
</protein>
<dbReference type="InterPro" id="IPR029063">
    <property type="entry name" value="SAM-dependent_MTases_sf"/>
</dbReference>
<evidence type="ECO:0000256" key="9">
    <source>
        <dbReference type="PIRSR" id="PIRSR016305-1"/>
    </source>
</evidence>
<dbReference type="GO" id="GO:0018423">
    <property type="term" value="F:protein C-terminal leucine carboxyl O-methyltransferase activity"/>
    <property type="evidence" value="ECO:0007669"/>
    <property type="project" value="UniProtKB-EC"/>
</dbReference>
<proteinExistence type="inferred from homology"/>
<sequence length="343" mass="39822">MHYKLMSIESEFRRLAVSRNLRKTFFNLVDYKASDNGNNIPRFGTPHVPVGALKSPVINRGTWLRTSSISMIIDDFMKQNEGENVQILSLGAGNDTRAFELLPKYHKTLQYFELDFPDSCKVKKFTILTDKRLYAKLFVEASANASQLPTDYLSFSSSDGKLDSNCYHLIPSDLRKLRKEMIPANFDWTKKTLVLSECCICYMGTEESNQLLEYLRKWLISGLFVVYEPMGGQETQDSRYGEVMVRNLKTRGIEMPNLMVYNTIEKQEARFKGFGIDLKDLVVCDLKFIYYNWIVRNSIMRISQLEMLDEIEELNLINSHYTLIVASWGNAFNCKLRRQLQQH</sequence>
<dbReference type="EMBL" id="CP064812">
    <property type="protein sequence ID" value="QPG73098.1"/>
    <property type="molecule type" value="Genomic_DNA"/>
</dbReference>
<accession>A0A875RX05</accession>
<dbReference type="KEGG" id="bnn:FOA43_000403"/>
<name>A0A875RX05_EENNA</name>
<dbReference type="OrthoDB" id="203237at2759"/>
<organism evidence="10 11">
    <name type="scientific">Eeniella nana</name>
    <name type="common">Yeast</name>
    <name type="synonym">Brettanomyces nanus</name>
    <dbReference type="NCBI Taxonomy" id="13502"/>
    <lineage>
        <taxon>Eukaryota</taxon>
        <taxon>Fungi</taxon>
        <taxon>Dikarya</taxon>
        <taxon>Ascomycota</taxon>
        <taxon>Saccharomycotina</taxon>
        <taxon>Pichiomycetes</taxon>
        <taxon>Pichiales</taxon>
        <taxon>Pichiaceae</taxon>
        <taxon>Brettanomyces</taxon>
    </lineage>
</organism>
<feature type="binding site" evidence="9">
    <location>
        <position position="197"/>
    </location>
    <ligand>
        <name>S-adenosyl-L-methionine</name>
        <dbReference type="ChEBI" id="CHEBI:59789"/>
    </ligand>
</feature>
<dbReference type="SUPFAM" id="SSF53335">
    <property type="entry name" value="S-adenosyl-L-methionine-dependent methyltransferases"/>
    <property type="match status" value="1"/>
</dbReference>
<evidence type="ECO:0000256" key="7">
    <source>
        <dbReference type="ARBA" id="ARBA00022691"/>
    </source>
</evidence>
<evidence type="ECO:0000256" key="1">
    <source>
        <dbReference type="ARBA" id="ARBA00000724"/>
    </source>
</evidence>
<dbReference type="Gene3D" id="3.40.50.150">
    <property type="entry name" value="Vaccinia Virus protein VP39"/>
    <property type="match status" value="1"/>
</dbReference>
<evidence type="ECO:0000313" key="11">
    <source>
        <dbReference type="Proteomes" id="UP000662931"/>
    </source>
</evidence>
<dbReference type="GO" id="GO:0032259">
    <property type="term" value="P:methylation"/>
    <property type="evidence" value="ECO:0007669"/>
    <property type="project" value="UniProtKB-KW"/>
</dbReference>
<dbReference type="Proteomes" id="UP000662931">
    <property type="component" value="Chromosome 1"/>
</dbReference>
<evidence type="ECO:0000256" key="3">
    <source>
        <dbReference type="ARBA" id="ARBA00012834"/>
    </source>
</evidence>
<keyword evidence="5 8" id="KW-0489">Methyltransferase</keyword>
<evidence type="ECO:0000256" key="4">
    <source>
        <dbReference type="ARBA" id="ARBA00017497"/>
    </source>
</evidence>
<gene>
    <name evidence="10" type="ORF">FOA43_000403</name>
</gene>
<feature type="binding site" evidence="9">
    <location>
        <position position="91"/>
    </location>
    <ligand>
        <name>S-adenosyl-L-methionine</name>
        <dbReference type="ChEBI" id="CHEBI:59789"/>
    </ligand>
</feature>
<dbReference type="RefSeq" id="XP_038776663.1">
    <property type="nucleotide sequence ID" value="XM_038920735.1"/>
</dbReference>
<dbReference type="PANTHER" id="PTHR13600:SF21">
    <property type="entry name" value="LEUCINE CARBOXYL METHYLTRANSFERASE 1"/>
    <property type="match status" value="1"/>
</dbReference>
<dbReference type="AlphaFoldDB" id="A0A875RX05"/>
<dbReference type="EC" id="2.1.1.233" evidence="3 8"/>
<comment type="catalytic activity">
    <reaction evidence="1 8">
        <text>[phosphatase 2A protein]-C-terminal L-leucine + S-adenosyl-L-methionine = [phosphatase 2A protein]-C-terminal L-leucine methyl ester + S-adenosyl-L-homocysteine</text>
        <dbReference type="Rhea" id="RHEA:48544"/>
        <dbReference type="Rhea" id="RHEA-COMP:12134"/>
        <dbReference type="Rhea" id="RHEA-COMP:12135"/>
        <dbReference type="ChEBI" id="CHEBI:57856"/>
        <dbReference type="ChEBI" id="CHEBI:59789"/>
        <dbReference type="ChEBI" id="CHEBI:90516"/>
        <dbReference type="ChEBI" id="CHEBI:90517"/>
        <dbReference type="EC" id="2.1.1.233"/>
    </reaction>
</comment>
<evidence type="ECO:0000313" key="10">
    <source>
        <dbReference type="EMBL" id="QPG73098.1"/>
    </source>
</evidence>